<dbReference type="SUPFAM" id="SSF54427">
    <property type="entry name" value="NTF2-like"/>
    <property type="match status" value="1"/>
</dbReference>
<dbReference type="Pfam" id="PF13577">
    <property type="entry name" value="SnoaL_4"/>
    <property type="match status" value="1"/>
</dbReference>
<organism evidence="2 3">
    <name type="scientific">Solimonas terrae</name>
    <dbReference type="NCBI Taxonomy" id="1396819"/>
    <lineage>
        <taxon>Bacteria</taxon>
        <taxon>Pseudomonadati</taxon>
        <taxon>Pseudomonadota</taxon>
        <taxon>Gammaproteobacteria</taxon>
        <taxon>Nevskiales</taxon>
        <taxon>Nevskiaceae</taxon>
        <taxon>Solimonas</taxon>
    </lineage>
</organism>
<dbReference type="Proteomes" id="UP000472676">
    <property type="component" value="Unassembled WGS sequence"/>
</dbReference>
<dbReference type="AlphaFoldDB" id="A0A6M2BSV8"/>
<dbReference type="Gene3D" id="3.10.450.50">
    <property type="match status" value="1"/>
</dbReference>
<name>A0A6M2BSV8_9GAMM</name>
<evidence type="ECO:0000313" key="3">
    <source>
        <dbReference type="Proteomes" id="UP000472676"/>
    </source>
</evidence>
<dbReference type="InterPro" id="IPR037401">
    <property type="entry name" value="SnoaL-like"/>
</dbReference>
<comment type="caution">
    <text evidence="2">The sequence shown here is derived from an EMBL/GenBank/DDBJ whole genome shotgun (WGS) entry which is preliminary data.</text>
</comment>
<feature type="domain" description="SnoaL-like" evidence="1">
    <location>
        <begin position="16"/>
        <end position="144"/>
    </location>
</feature>
<sequence length="169" mass="19365">MLMSDTNADLLRRVARLEAINAIEQLKYRYWRACDRKDPETFRDCFVKQGADIDYGVVGKFDDREPLVQVFMQIALAKEGGNWLVHDVHHGKHPSITFVDDRTATGEWTLWFMQVNNKDKTVTQVSMEYRDTYVIEDGVWKIAKSHVTPMTALGFPMPHGAFTSSLPVA</sequence>
<protein>
    <submittedName>
        <fullName evidence="2">Nuclear transport factor 2 family protein</fullName>
    </submittedName>
</protein>
<keyword evidence="3" id="KW-1185">Reference proteome</keyword>
<proteinExistence type="predicted"/>
<gene>
    <name evidence="2" type="ORF">G7Y85_11060</name>
</gene>
<dbReference type="InterPro" id="IPR032710">
    <property type="entry name" value="NTF2-like_dom_sf"/>
</dbReference>
<accession>A0A6M2BSV8</accession>
<reference evidence="2 3" key="1">
    <citation type="journal article" date="2014" name="Int. J. Syst. Evol. Microbiol.">
        <title>Solimonas terrae sp. nov., isolated from soil.</title>
        <authorList>
            <person name="Kim S.J."/>
            <person name="Moon J.Y."/>
            <person name="Weon H.Y."/>
            <person name="Ahn J.H."/>
            <person name="Chen W.M."/>
            <person name="Kwon S.W."/>
        </authorList>
    </citation>
    <scope>NUCLEOTIDE SEQUENCE [LARGE SCALE GENOMIC DNA]</scope>
    <source>
        <strain evidence="2 3">KIS83-12</strain>
    </source>
</reference>
<evidence type="ECO:0000259" key="1">
    <source>
        <dbReference type="Pfam" id="PF13577"/>
    </source>
</evidence>
<evidence type="ECO:0000313" key="2">
    <source>
        <dbReference type="EMBL" id="NGY05311.1"/>
    </source>
</evidence>
<dbReference type="EMBL" id="JAAMOW010000005">
    <property type="protein sequence ID" value="NGY05311.1"/>
    <property type="molecule type" value="Genomic_DNA"/>
</dbReference>